<keyword evidence="5 8" id="KW-0521">NADP</keyword>
<keyword evidence="4 8" id="KW-0067">ATP-binding</keyword>
<keyword evidence="3 8" id="KW-0418">Kinase</keyword>
<dbReference type="GO" id="GO:0051287">
    <property type="term" value="F:NAD binding"/>
    <property type="evidence" value="ECO:0007669"/>
    <property type="project" value="UniProtKB-ARBA"/>
</dbReference>
<reference evidence="9" key="1">
    <citation type="submission" date="2020-10" db="EMBL/GenBank/DDBJ databases">
        <authorList>
            <person name="Gilroy R."/>
        </authorList>
    </citation>
    <scope>NUCLEOTIDE SEQUENCE</scope>
    <source>
        <strain evidence="9">C6-149</strain>
    </source>
</reference>
<comment type="function">
    <text evidence="8">Involved in the regulation of the intracellular balance of NAD and NADP, and is a key enzyme in the biosynthesis of NADP. Catalyzes specifically the phosphorylation on 2'-hydroxyl of the adenosine moiety of NAD to yield NADP.</text>
</comment>
<name>A0A9D9H9R5_9LACO</name>
<dbReference type="InterPro" id="IPR002504">
    <property type="entry name" value="NADK"/>
</dbReference>
<comment type="caution">
    <text evidence="9">The sequence shown here is derived from an EMBL/GenBank/DDBJ whole genome shotgun (WGS) entry which is preliminary data.</text>
</comment>
<evidence type="ECO:0000256" key="5">
    <source>
        <dbReference type="ARBA" id="ARBA00022857"/>
    </source>
</evidence>
<protein>
    <recommendedName>
        <fullName evidence="8">NAD kinase</fullName>
        <ecNumber evidence="8">2.7.1.23</ecNumber>
    </recommendedName>
    <alternativeName>
        <fullName evidence="8">ATP-dependent NAD kinase</fullName>
    </alternativeName>
</protein>
<dbReference type="GO" id="GO:0005524">
    <property type="term" value="F:ATP binding"/>
    <property type="evidence" value="ECO:0007669"/>
    <property type="project" value="UniProtKB-KW"/>
</dbReference>
<evidence type="ECO:0000256" key="4">
    <source>
        <dbReference type="ARBA" id="ARBA00022840"/>
    </source>
</evidence>
<proteinExistence type="inferred from homology"/>
<keyword evidence="6 8" id="KW-0520">NAD</keyword>
<dbReference type="GO" id="GO:0046872">
    <property type="term" value="F:metal ion binding"/>
    <property type="evidence" value="ECO:0007669"/>
    <property type="project" value="UniProtKB-UniRule"/>
</dbReference>
<evidence type="ECO:0000256" key="6">
    <source>
        <dbReference type="ARBA" id="ARBA00023027"/>
    </source>
</evidence>
<dbReference type="EMBL" id="JADIMP010000063">
    <property type="protein sequence ID" value="MBO8441587.1"/>
    <property type="molecule type" value="Genomic_DNA"/>
</dbReference>
<dbReference type="AlphaFoldDB" id="A0A9D9H9R5"/>
<comment type="caution">
    <text evidence="8">Lacks conserved residue(s) required for the propagation of feature annotation.</text>
</comment>
<feature type="binding site" evidence="8">
    <location>
        <begin position="123"/>
        <end position="124"/>
    </location>
    <ligand>
        <name>NAD(+)</name>
        <dbReference type="ChEBI" id="CHEBI:57540"/>
    </ligand>
</feature>
<sequence>MKIAVCSYDANHNTKSIDQKLKDKLINAGMILDNYHPDIVISIGGDGTLLSAFHKYKERINDIKFLGIHTGHLGFYTDWRSENINELVDYLVNNDVSDISYPLVSANVTYAEGQKKDNFLALNEISIKKENKTLICDVYINGELFERFRGDGLCISTPTGSTGYNKSLGGAVISPTLDVFQLAEIASINNQVYRTLGASIILDKLTQVKISMLSPDSISFNSDQQLIFEKPISQVSFSLSDKRIHFLDYSKDSFISRVKNSFIGKIQ</sequence>
<evidence type="ECO:0000256" key="1">
    <source>
        <dbReference type="ARBA" id="ARBA00022679"/>
    </source>
</evidence>
<gene>
    <name evidence="8" type="primary">nadK</name>
    <name evidence="9" type="ORF">IAA89_03970</name>
</gene>
<dbReference type="GO" id="GO:0019674">
    <property type="term" value="P:NAD+ metabolic process"/>
    <property type="evidence" value="ECO:0007669"/>
    <property type="project" value="InterPro"/>
</dbReference>
<dbReference type="Gene3D" id="2.60.200.30">
    <property type="entry name" value="Probable inorganic polyphosphate/atp-NAD kinase, domain 2"/>
    <property type="match status" value="1"/>
</dbReference>
<comment type="catalytic activity">
    <reaction evidence="7 8">
        <text>NAD(+) + ATP = ADP + NADP(+) + H(+)</text>
        <dbReference type="Rhea" id="RHEA:18629"/>
        <dbReference type="ChEBI" id="CHEBI:15378"/>
        <dbReference type="ChEBI" id="CHEBI:30616"/>
        <dbReference type="ChEBI" id="CHEBI:57540"/>
        <dbReference type="ChEBI" id="CHEBI:58349"/>
        <dbReference type="ChEBI" id="CHEBI:456216"/>
        <dbReference type="EC" id="2.7.1.23"/>
    </reaction>
</comment>
<feature type="binding site" evidence="8">
    <location>
        <begin position="162"/>
        <end position="167"/>
    </location>
    <ligand>
        <name>NAD(+)</name>
        <dbReference type="ChEBI" id="CHEBI:57540"/>
    </ligand>
</feature>
<comment type="similarity">
    <text evidence="8">Belongs to the NAD kinase family.</text>
</comment>
<keyword evidence="1 8" id="KW-0808">Transferase</keyword>
<feature type="binding site" evidence="8">
    <location>
        <position position="151"/>
    </location>
    <ligand>
        <name>NAD(+)</name>
        <dbReference type="ChEBI" id="CHEBI:57540"/>
    </ligand>
</feature>
<evidence type="ECO:0000313" key="10">
    <source>
        <dbReference type="Proteomes" id="UP000823614"/>
    </source>
</evidence>
<evidence type="ECO:0000256" key="3">
    <source>
        <dbReference type="ARBA" id="ARBA00022777"/>
    </source>
</evidence>
<keyword evidence="2 8" id="KW-0547">Nucleotide-binding</keyword>
<evidence type="ECO:0000256" key="7">
    <source>
        <dbReference type="ARBA" id="ARBA00047925"/>
    </source>
</evidence>
<evidence type="ECO:0000313" key="9">
    <source>
        <dbReference type="EMBL" id="MBO8441587.1"/>
    </source>
</evidence>
<dbReference type="PANTHER" id="PTHR20275">
    <property type="entry name" value="NAD KINASE"/>
    <property type="match status" value="1"/>
</dbReference>
<feature type="binding site" evidence="8">
    <location>
        <begin position="46"/>
        <end position="47"/>
    </location>
    <ligand>
        <name>NAD(+)</name>
        <dbReference type="ChEBI" id="CHEBI:57540"/>
    </ligand>
</feature>
<dbReference type="HAMAP" id="MF_00361">
    <property type="entry name" value="NAD_kinase"/>
    <property type="match status" value="1"/>
</dbReference>
<dbReference type="InterPro" id="IPR016064">
    <property type="entry name" value="NAD/diacylglycerol_kinase_sf"/>
</dbReference>
<accession>A0A9D9H9R5</accession>
<comment type="subcellular location">
    <subcellularLocation>
        <location evidence="8">Cytoplasm</location>
    </subcellularLocation>
</comment>
<reference evidence="9" key="2">
    <citation type="journal article" date="2021" name="PeerJ">
        <title>Extensive microbial diversity within the chicken gut microbiome revealed by metagenomics and culture.</title>
        <authorList>
            <person name="Gilroy R."/>
            <person name="Ravi A."/>
            <person name="Getino M."/>
            <person name="Pursley I."/>
            <person name="Horton D.L."/>
            <person name="Alikhan N.F."/>
            <person name="Baker D."/>
            <person name="Gharbi K."/>
            <person name="Hall N."/>
            <person name="Watson M."/>
            <person name="Adriaenssens E.M."/>
            <person name="Foster-Nyarko E."/>
            <person name="Jarju S."/>
            <person name="Secka A."/>
            <person name="Antonio M."/>
            <person name="Oren A."/>
            <person name="Chaudhuri R.R."/>
            <person name="La Ragione R."/>
            <person name="Hildebrand F."/>
            <person name="Pallen M.J."/>
        </authorList>
    </citation>
    <scope>NUCLEOTIDE SEQUENCE</scope>
    <source>
        <strain evidence="9">C6-149</strain>
    </source>
</reference>
<evidence type="ECO:0000256" key="8">
    <source>
        <dbReference type="HAMAP-Rule" id="MF_00361"/>
    </source>
</evidence>
<feature type="binding site" evidence="8">
    <location>
        <position position="186"/>
    </location>
    <ligand>
        <name>NAD(+)</name>
        <dbReference type="ChEBI" id="CHEBI:57540"/>
    </ligand>
</feature>
<keyword evidence="8" id="KW-0963">Cytoplasm</keyword>
<dbReference type="PANTHER" id="PTHR20275:SF0">
    <property type="entry name" value="NAD KINASE"/>
    <property type="match status" value="1"/>
</dbReference>
<dbReference type="Pfam" id="PF01513">
    <property type="entry name" value="NAD_kinase"/>
    <property type="match status" value="1"/>
</dbReference>
<evidence type="ECO:0000256" key="2">
    <source>
        <dbReference type="ARBA" id="ARBA00022741"/>
    </source>
</evidence>
<dbReference type="Pfam" id="PF20143">
    <property type="entry name" value="NAD_kinase_C"/>
    <property type="match status" value="1"/>
</dbReference>
<organism evidence="9 10">
    <name type="scientific">Candidatus Gallilactobacillus intestinavium</name>
    <dbReference type="NCBI Taxonomy" id="2840838"/>
    <lineage>
        <taxon>Bacteria</taxon>
        <taxon>Bacillati</taxon>
        <taxon>Bacillota</taxon>
        <taxon>Bacilli</taxon>
        <taxon>Lactobacillales</taxon>
        <taxon>Lactobacillaceae</taxon>
        <taxon>Lactobacillaceae incertae sedis</taxon>
        <taxon>Candidatus Gallilactobacillus</taxon>
    </lineage>
</organism>
<dbReference type="Proteomes" id="UP000823614">
    <property type="component" value="Unassembled WGS sequence"/>
</dbReference>
<dbReference type="SUPFAM" id="SSF111331">
    <property type="entry name" value="NAD kinase/diacylglycerol kinase-like"/>
    <property type="match status" value="1"/>
</dbReference>
<comment type="cofactor">
    <cofactor evidence="8">
        <name>a divalent metal cation</name>
        <dbReference type="ChEBI" id="CHEBI:60240"/>
    </cofactor>
</comment>
<feature type="active site" description="Proton acceptor" evidence="8">
    <location>
        <position position="46"/>
    </location>
</feature>
<dbReference type="Gene3D" id="3.40.50.10330">
    <property type="entry name" value="Probable inorganic polyphosphate/atp-NAD kinase, domain 1"/>
    <property type="match status" value="1"/>
</dbReference>
<dbReference type="GO" id="GO:0005737">
    <property type="term" value="C:cytoplasm"/>
    <property type="evidence" value="ECO:0007669"/>
    <property type="project" value="UniProtKB-SubCell"/>
</dbReference>
<dbReference type="GO" id="GO:0003951">
    <property type="term" value="F:NAD+ kinase activity"/>
    <property type="evidence" value="ECO:0007669"/>
    <property type="project" value="UniProtKB-UniRule"/>
</dbReference>
<dbReference type="EC" id="2.7.1.23" evidence="8"/>
<feature type="binding site" evidence="8">
    <location>
        <position position="225"/>
    </location>
    <ligand>
        <name>NAD(+)</name>
        <dbReference type="ChEBI" id="CHEBI:57540"/>
    </ligand>
</feature>
<dbReference type="NCBIfam" id="NF003424">
    <property type="entry name" value="PRK04885.1"/>
    <property type="match status" value="1"/>
</dbReference>
<dbReference type="InterPro" id="IPR017438">
    <property type="entry name" value="ATP-NAD_kinase_N"/>
</dbReference>
<dbReference type="InterPro" id="IPR017437">
    <property type="entry name" value="ATP-NAD_kinase_PpnK-typ_C"/>
</dbReference>
<feature type="binding site" evidence="8">
    <location>
        <position position="149"/>
    </location>
    <ligand>
        <name>NAD(+)</name>
        <dbReference type="ChEBI" id="CHEBI:57540"/>
    </ligand>
</feature>
<dbReference type="GO" id="GO:0006741">
    <property type="term" value="P:NADP+ biosynthetic process"/>
    <property type="evidence" value="ECO:0007669"/>
    <property type="project" value="UniProtKB-UniRule"/>
</dbReference>